<evidence type="ECO:0000256" key="8">
    <source>
        <dbReference type="SAM" id="MobiDB-lite"/>
    </source>
</evidence>
<evidence type="ECO:0000256" key="4">
    <source>
        <dbReference type="ARBA" id="ARBA00023015"/>
    </source>
</evidence>
<keyword evidence="1" id="KW-0547">Nucleotide-binding</keyword>
<gene>
    <name evidence="11" type="ORF">MNBD_ALPHA12-544</name>
</gene>
<dbReference type="InterPro" id="IPR058031">
    <property type="entry name" value="AAA_lid_NorR"/>
</dbReference>
<evidence type="ECO:0000259" key="9">
    <source>
        <dbReference type="Pfam" id="PF02954"/>
    </source>
</evidence>
<dbReference type="Gene3D" id="1.10.8.60">
    <property type="match status" value="1"/>
</dbReference>
<dbReference type="PANTHER" id="PTHR32071">
    <property type="entry name" value="TRANSCRIPTIONAL REGULATORY PROTEIN"/>
    <property type="match status" value="1"/>
</dbReference>
<dbReference type="AlphaFoldDB" id="A0A3B0TQ30"/>
<dbReference type="Gene3D" id="1.10.10.60">
    <property type="entry name" value="Homeodomain-like"/>
    <property type="match status" value="1"/>
</dbReference>
<dbReference type="InterPro" id="IPR009057">
    <property type="entry name" value="Homeodomain-like_sf"/>
</dbReference>
<dbReference type="InterPro" id="IPR002197">
    <property type="entry name" value="HTH_Fis"/>
</dbReference>
<evidence type="ECO:0000313" key="11">
    <source>
        <dbReference type="EMBL" id="VAW18323.1"/>
    </source>
</evidence>
<keyword evidence="2" id="KW-0067">ATP-binding</keyword>
<keyword evidence="6" id="KW-0010">Activator</keyword>
<keyword evidence="3" id="KW-0902">Two-component regulatory system</keyword>
<keyword evidence="4" id="KW-0805">Transcription regulation</keyword>
<accession>A0A3B0TQ30</accession>
<dbReference type="EMBL" id="UOEO01000088">
    <property type="protein sequence ID" value="VAW18323.1"/>
    <property type="molecule type" value="Genomic_DNA"/>
</dbReference>
<dbReference type="Pfam" id="PF25601">
    <property type="entry name" value="AAA_lid_14"/>
    <property type="match status" value="1"/>
</dbReference>
<organism evidence="11">
    <name type="scientific">hydrothermal vent metagenome</name>
    <dbReference type="NCBI Taxonomy" id="652676"/>
    <lineage>
        <taxon>unclassified sequences</taxon>
        <taxon>metagenomes</taxon>
        <taxon>ecological metagenomes</taxon>
    </lineage>
</organism>
<keyword evidence="5" id="KW-0238">DNA-binding</keyword>
<evidence type="ECO:0000256" key="7">
    <source>
        <dbReference type="ARBA" id="ARBA00023163"/>
    </source>
</evidence>
<evidence type="ECO:0000256" key="6">
    <source>
        <dbReference type="ARBA" id="ARBA00023159"/>
    </source>
</evidence>
<feature type="domain" description="DNA binding HTH" evidence="9">
    <location>
        <begin position="88"/>
        <end position="129"/>
    </location>
</feature>
<feature type="region of interest" description="Disordered" evidence="8">
    <location>
        <begin position="41"/>
        <end position="78"/>
    </location>
</feature>
<protein>
    <submittedName>
        <fullName evidence="11">Uncharacterized protein</fullName>
    </submittedName>
</protein>
<dbReference type="PRINTS" id="PR01590">
    <property type="entry name" value="HTHFIS"/>
</dbReference>
<evidence type="ECO:0000256" key="3">
    <source>
        <dbReference type="ARBA" id="ARBA00023012"/>
    </source>
</evidence>
<feature type="domain" description="NorR-like AAA+ ATPase lid" evidence="10">
    <location>
        <begin position="1"/>
        <end position="42"/>
    </location>
</feature>
<evidence type="ECO:0000256" key="5">
    <source>
        <dbReference type="ARBA" id="ARBA00023125"/>
    </source>
</evidence>
<keyword evidence="7" id="KW-0804">Transcription</keyword>
<name>A0A3B0TQ30_9ZZZZ</name>
<reference evidence="11" key="1">
    <citation type="submission" date="2018-06" db="EMBL/GenBank/DDBJ databases">
        <authorList>
            <person name="Zhirakovskaya E."/>
        </authorList>
    </citation>
    <scope>NUCLEOTIDE SEQUENCE</scope>
</reference>
<dbReference type="SUPFAM" id="SSF46689">
    <property type="entry name" value="Homeodomain-like"/>
    <property type="match status" value="1"/>
</dbReference>
<dbReference type="Pfam" id="PF02954">
    <property type="entry name" value="HTH_8"/>
    <property type="match status" value="1"/>
</dbReference>
<evidence type="ECO:0000256" key="1">
    <source>
        <dbReference type="ARBA" id="ARBA00022741"/>
    </source>
</evidence>
<dbReference type="PANTHER" id="PTHR32071:SF95">
    <property type="entry name" value="DNA-BINDING TRANSCRIPTIONAL REGULATOR NTRC"/>
    <property type="match status" value="1"/>
</dbReference>
<dbReference type="GO" id="GO:0043565">
    <property type="term" value="F:sequence-specific DNA binding"/>
    <property type="evidence" value="ECO:0007669"/>
    <property type="project" value="InterPro"/>
</dbReference>
<proteinExistence type="predicted"/>
<evidence type="ECO:0000256" key="2">
    <source>
        <dbReference type="ARBA" id="ARBA00022840"/>
    </source>
</evidence>
<feature type="non-terminal residue" evidence="11">
    <location>
        <position position="1"/>
    </location>
</feature>
<sequence>GNVRQLENAIYRALVLTESARLMPHDFPQIIAAAKGREQARQQSGDIAVHGPPIHIDQQPPPLQNHAGADDNEPGTDRFISQNGKILSLAQMEKKLIAFALEYHQGRMSRVARDLGIGRSTLYRKLKQYELDLSKQNNAA</sequence>
<evidence type="ECO:0000259" key="10">
    <source>
        <dbReference type="Pfam" id="PF25601"/>
    </source>
</evidence>